<comment type="caution">
    <text evidence="1">The sequence shown here is derived from an EMBL/GenBank/DDBJ whole genome shotgun (WGS) entry which is preliminary data.</text>
</comment>
<dbReference type="OrthoDB" id="3239511at2759"/>
<reference evidence="1" key="1">
    <citation type="journal article" date="2020" name="New Phytol.">
        <title>Comparative genomics reveals dynamic genome evolution in host specialist ectomycorrhizal fungi.</title>
        <authorList>
            <person name="Lofgren L.A."/>
            <person name="Nguyen N.H."/>
            <person name="Vilgalys R."/>
            <person name="Ruytinx J."/>
            <person name="Liao H.L."/>
            <person name="Branco S."/>
            <person name="Kuo A."/>
            <person name="LaButti K."/>
            <person name="Lipzen A."/>
            <person name="Andreopoulos W."/>
            <person name="Pangilinan J."/>
            <person name="Riley R."/>
            <person name="Hundley H."/>
            <person name="Na H."/>
            <person name="Barry K."/>
            <person name="Grigoriev I.V."/>
            <person name="Stajich J.E."/>
            <person name="Kennedy P.G."/>
        </authorList>
    </citation>
    <scope>NUCLEOTIDE SEQUENCE</scope>
    <source>
        <strain evidence="1">DOB743</strain>
    </source>
</reference>
<protein>
    <submittedName>
        <fullName evidence="1">Uncharacterized protein</fullName>
    </submittedName>
</protein>
<evidence type="ECO:0000313" key="1">
    <source>
        <dbReference type="EMBL" id="KAG1783210.1"/>
    </source>
</evidence>
<dbReference type="Pfam" id="PF18759">
    <property type="entry name" value="Plavaka"/>
    <property type="match status" value="1"/>
</dbReference>
<organism evidence="1 2">
    <name type="scientific">Suillus placidus</name>
    <dbReference type="NCBI Taxonomy" id="48579"/>
    <lineage>
        <taxon>Eukaryota</taxon>
        <taxon>Fungi</taxon>
        <taxon>Dikarya</taxon>
        <taxon>Basidiomycota</taxon>
        <taxon>Agaricomycotina</taxon>
        <taxon>Agaricomycetes</taxon>
        <taxon>Agaricomycetidae</taxon>
        <taxon>Boletales</taxon>
        <taxon>Suillineae</taxon>
        <taxon>Suillaceae</taxon>
        <taxon>Suillus</taxon>
    </lineage>
</organism>
<proteinExistence type="predicted"/>
<keyword evidence="2" id="KW-1185">Reference proteome</keyword>
<dbReference type="EMBL" id="JABBWD010000002">
    <property type="protein sequence ID" value="KAG1783210.1"/>
    <property type="molecule type" value="Genomic_DNA"/>
</dbReference>
<dbReference type="Proteomes" id="UP000714275">
    <property type="component" value="Unassembled WGS sequence"/>
</dbReference>
<name>A0A9P7D7L5_9AGAM</name>
<evidence type="ECO:0000313" key="2">
    <source>
        <dbReference type="Proteomes" id="UP000714275"/>
    </source>
</evidence>
<sequence length="906" mass="104168">MPSDPKHRTCSYCNESYHRQGFRTHENACRKRSEQRREDVELARCIQQEREHAQQGAVFVGEQPSARASPVPQFDADDIEVRYHPNSGRPTQVYHFEEYRCGPGAPTVPPEADPKPWCPFRTRIDFEVAELAHEAALTHKQTDRLIKLIHRSKYELFTLRNHKDVRDTWDAASFKLTGFMKEEVVVPFQGVDQTFPFFHRSLWDWAVDLLQDREVGPHFVFDAQQLSKFNGEKFVRFIHEPWTASAFWEYQLKIPPDAKPLAFILYEDKAKLSSFGRAKGYPVAARCANLPAVIRNGEGLGGRCVVGWLPIVKEDKKHSGKPAFVNFKNAVWHTSFLKLLACLAPLSKLGSPVKCWDDIVRLFYPIILILSADYEEQVVMALIHGLMGKFPCPICLVPREELSKTSNVYWLRTSIDAKALRAQARNSTTMEAREQILSSESLRDVDNSFDTMDHTDVHRALSFDKLHFNDEGQFDHLWMELQKWITSSGRQAAVLIDNLRFESFPRWQNLNHFDQVVSVSFSDGTKYEDISKLIVFAAHNVFKRDLDPQAYLLLRCIRSYVEFNTYASLEVHTEDTIRDGRNALSELTELMDTYIEDTADLSEKSWNFPKKHLSAHVFDDIEAKGVTRNYNTKPNKKMHGPLKDAYQDRTNFKNFAEQVKYIRSKMDCLDAQNIGSSDLVPDLSEADEVEQTKPTDAQHFSLGSRQATKSFADIEADNTGNPAFDRFRIKLNEFLNRAFTANNIPFPSGRRVQLAAGDMITEFRFIKVNYESLIDWRVSMDYLRCNPMFHGLPRYDCVILQTEAGPIFAKLLLIFTCTVGDIQYPITLTLPYDQPVGARPQKDKNFKFWPVKAKPRASAECFSVQSIVRGCVLAEDSTRPNEFLVVDTIDTDMFLRMKEIRMEAGY</sequence>
<gene>
    <name evidence="1" type="ORF">EV702DRAFT_1176401</name>
</gene>
<dbReference type="InterPro" id="IPR041078">
    <property type="entry name" value="Plavaka"/>
</dbReference>
<dbReference type="AlphaFoldDB" id="A0A9P7D7L5"/>
<accession>A0A9P7D7L5</accession>